<feature type="domain" description="Glutamate--cysteine ligase" evidence="10">
    <location>
        <begin position="7"/>
        <end position="242"/>
    </location>
</feature>
<evidence type="ECO:0000256" key="4">
    <source>
        <dbReference type="ARBA" id="ARBA00022684"/>
    </source>
</evidence>
<evidence type="ECO:0000313" key="11">
    <source>
        <dbReference type="EMBL" id="GEP73003.1"/>
    </source>
</evidence>
<dbReference type="Pfam" id="PF04262">
    <property type="entry name" value="Glu_cys_ligase"/>
    <property type="match status" value="1"/>
</dbReference>
<dbReference type="AlphaFoldDB" id="A0A512PP95"/>
<protein>
    <recommendedName>
        <fullName evidence="2 9">Glutamate--cysteine ligase</fullName>
        <ecNumber evidence="2 9">6.3.2.2</ecNumber>
    </recommendedName>
</protein>
<comment type="caution">
    <text evidence="11">The sequence shown here is derived from an EMBL/GenBank/DDBJ whole genome shotgun (WGS) entry which is preliminary data.</text>
</comment>
<keyword evidence="3 8" id="KW-0436">Ligase</keyword>
<dbReference type="EC" id="6.3.2.2" evidence="2 9"/>
<dbReference type="GO" id="GO:0005524">
    <property type="term" value="F:ATP binding"/>
    <property type="evidence" value="ECO:0007669"/>
    <property type="project" value="UniProtKB-KW"/>
</dbReference>
<evidence type="ECO:0000256" key="2">
    <source>
        <dbReference type="ARBA" id="ARBA00012220"/>
    </source>
</evidence>
<dbReference type="EMBL" id="BKAM01000044">
    <property type="protein sequence ID" value="GEP73003.1"/>
    <property type="molecule type" value="Genomic_DNA"/>
</dbReference>
<keyword evidence="5" id="KW-0547">Nucleotide-binding</keyword>
<comment type="similarity">
    <text evidence="8">Belongs to the glutamate--cysteine ligase type 1 family.</text>
</comment>
<dbReference type="Proteomes" id="UP000321569">
    <property type="component" value="Unassembled WGS sequence"/>
</dbReference>
<evidence type="ECO:0000256" key="7">
    <source>
        <dbReference type="ARBA" id="ARBA00048819"/>
    </source>
</evidence>
<dbReference type="STRING" id="1423795.FD12_GL002683"/>
<dbReference type="PANTHER" id="PTHR38761:SF1">
    <property type="entry name" value="GLUTAMATE--CYSTEINE LIGASE"/>
    <property type="match status" value="1"/>
</dbReference>
<dbReference type="GO" id="GO:0046872">
    <property type="term" value="F:metal ion binding"/>
    <property type="evidence" value="ECO:0007669"/>
    <property type="project" value="TreeGrafter"/>
</dbReference>
<gene>
    <name evidence="11" type="ORF">LRA02_18710</name>
</gene>
<evidence type="ECO:0000313" key="12">
    <source>
        <dbReference type="Proteomes" id="UP000321569"/>
    </source>
</evidence>
<dbReference type="PANTHER" id="PTHR38761">
    <property type="entry name" value="GLUTAMATE--CYSTEINE LIGASE"/>
    <property type="match status" value="1"/>
</dbReference>
<evidence type="ECO:0000256" key="8">
    <source>
        <dbReference type="RuleBase" id="RU003544"/>
    </source>
</evidence>
<dbReference type="RefSeq" id="WP_225427338.1">
    <property type="nucleotide sequence ID" value="NZ_BKAM01000044.1"/>
</dbReference>
<dbReference type="GO" id="GO:0006750">
    <property type="term" value="P:glutathione biosynthetic process"/>
    <property type="evidence" value="ECO:0007669"/>
    <property type="project" value="UniProtKB-UniPathway"/>
</dbReference>
<keyword evidence="6" id="KW-0067">ATP-binding</keyword>
<keyword evidence="4 8" id="KW-0317">Glutathione biosynthesis</keyword>
<dbReference type="SUPFAM" id="SSF55931">
    <property type="entry name" value="Glutamine synthetase/guanido kinase"/>
    <property type="match status" value="1"/>
</dbReference>
<sequence length="285" mass="32020">MAKTNSDTQVSDLINSTVGLEVETHRINAKGELSRYDYPHGLLDEKQHHFIKNDFLETQSELITPPTTTTQRALNYLGAYHQALRGELAAGEYLWPNSMPPKLRADHSDIIIAHTDQDNYEYRQKVARIRKIERTAETGVHVNVGLTTQSINQLSGKRNQAAVDQAYLQAAVGFMQYRWLLTYLFGATPLAFGNYFAKDTPAPTHPVRSLRNSHFGFGNGFLTSYQSVSDYVGGILEAVKTDALIADREYYGSVRLKQTGGVEKLRTAGVAYIELRMFDLDPFEP</sequence>
<dbReference type="GO" id="GO:0005829">
    <property type="term" value="C:cytosol"/>
    <property type="evidence" value="ECO:0007669"/>
    <property type="project" value="TreeGrafter"/>
</dbReference>
<evidence type="ECO:0000256" key="6">
    <source>
        <dbReference type="ARBA" id="ARBA00022840"/>
    </source>
</evidence>
<name>A0A512PP95_9LACO</name>
<dbReference type="UniPathway" id="UPA00142">
    <property type="reaction ID" value="UER00209"/>
</dbReference>
<dbReference type="InterPro" id="IPR006334">
    <property type="entry name" value="Glut_cys_ligase"/>
</dbReference>
<evidence type="ECO:0000259" key="10">
    <source>
        <dbReference type="Pfam" id="PF04262"/>
    </source>
</evidence>
<comment type="pathway">
    <text evidence="1 9">Sulfur metabolism; glutathione biosynthesis; glutathione from L-cysteine and L-glutamate: step 1/2.</text>
</comment>
<evidence type="ECO:0000256" key="1">
    <source>
        <dbReference type="ARBA" id="ARBA00005006"/>
    </source>
</evidence>
<dbReference type="InterPro" id="IPR014746">
    <property type="entry name" value="Gln_synth/guanido_kin_cat_dom"/>
</dbReference>
<proteinExistence type="inferred from homology"/>
<accession>A0A512PP95</accession>
<dbReference type="InterPro" id="IPR007370">
    <property type="entry name" value="Glu_cys_ligase"/>
</dbReference>
<evidence type="ECO:0000256" key="3">
    <source>
        <dbReference type="ARBA" id="ARBA00022598"/>
    </source>
</evidence>
<dbReference type="GO" id="GO:0004357">
    <property type="term" value="F:glutamate-cysteine ligase activity"/>
    <property type="evidence" value="ECO:0007669"/>
    <property type="project" value="UniProtKB-EC"/>
</dbReference>
<dbReference type="Gene3D" id="3.30.590.20">
    <property type="match status" value="1"/>
</dbReference>
<comment type="catalytic activity">
    <reaction evidence="7 9">
        <text>L-cysteine + L-glutamate + ATP = gamma-L-glutamyl-L-cysteine + ADP + phosphate + H(+)</text>
        <dbReference type="Rhea" id="RHEA:13285"/>
        <dbReference type="ChEBI" id="CHEBI:15378"/>
        <dbReference type="ChEBI" id="CHEBI:29985"/>
        <dbReference type="ChEBI" id="CHEBI:30616"/>
        <dbReference type="ChEBI" id="CHEBI:35235"/>
        <dbReference type="ChEBI" id="CHEBI:43474"/>
        <dbReference type="ChEBI" id="CHEBI:58173"/>
        <dbReference type="ChEBI" id="CHEBI:456216"/>
        <dbReference type="EC" id="6.3.2.2"/>
    </reaction>
</comment>
<evidence type="ECO:0000256" key="5">
    <source>
        <dbReference type="ARBA" id="ARBA00022741"/>
    </source>
</evidence>
<evidence type="ECO:0000256" key="9">
    <source>
        <dbReference type="RuleBase" id="RU004391"/>
    </source>
</evidence>
<organism evidence="11 12">
    <name type="scientific">Lentilactobacillus rapi</name>
    <dbReference type="NCBI Taxonomy" id="481723"/>
    <lineage>
        <taxon>Bacteria</taxon>
        <taxon>Bacillati</taxon>
        <taxon>Bacillota</taxon>
        <taxon>Bacilli</taxon>
        <taxon>Lactobacillales</taxon>
        <taxon>Lactobacillaceae</taxon>
        <taxon>Lentilactobacillus</taxon>
    </lineage>
</organism>
<reference evidence="11 12" key="1">
    <citation type="submission" date="2019-07" db="EMBL/GenBank/DDBJ databases">
        <title>Whole genome shotgun sequence of Lactobacillus rapi NBRC 109618.</title>
        <authorList>
            <person name="Hosoyama A."/>
            <person name="Uohara A."/>
            <person name="Ohji S."/>
            <person name="Ichikawa N."/>
        </authorList>
    </citation>
    <scope>NUCLEOTIDE SEQUENCE [LARGE SCALE GENOMIC DNA]</scope>
    <source>
        <strain evidence="11 12">NBRC 109618</strain>
    </source>
</reference>